<keyword evidence="2" id="KW-0732">Signal</keyword>
<reference evidence="3 4" key="1">
    <citation type="submission" date="2016-07" db="EMBL/GenBank/DDBJ databases">
        <title>Pervasive Adenine N6-methylation of Active Genes in Fungi.</title>
        <authorList>
            <consortium name="DOE Joint Genome Institute"/>
            <person name="Mondo S.J."/>
            <person name="Dannebaum R.O."/>
            <person name="Kuo R.C."/>
            <person name="Labutti K."/>
            <person name="Haridas S."/>
            <person name="Kuo A."/>
            <person name="Salamov A."/>
            <person name="Ahrendt S.R."/>
            <person name="Lipzen A."/>
            <person name="Sullivan W."/>
            <person name="Andreopoulos W.B."/>
            <person name="Clum A."/>
            <person name="Lindquist E."/>
            <person name="Daum C."/>
            <person name="Ramamoorthy G.K."/>
            <person name="Gryganskyi A."/>
            <person name="Culley D."/>
            <person name="Magnuson J.K."/>
            <person name="James T.Y."/>
            <person name="O'Malley M.A."/>
            <person name="Stajich J.E."/>
            <person name="Spatafora J.W."/>
            <person name="Visel A."/>
            <person name="Grigoriev I.V."/>
        </authorList>
    </citation>
    <scope>NUCLEOTIDE SEQUENCE [LARGE SCALE GENOMIC DNA]</scope>
    <source>
        <strain evidence="3 4">12-1054</strain>
    </source>
</reference>
<dbReference type="AlphaFoldDB" id="A0A1Y2F0C3"/>
<feature type="chain" id="PRO_5012011118" evidence="2">
    <location>
        <begin position="18"/>
        <end position="125"/>
    </location>
</feature>
<evidence type="ECO:0000256" key="1">
    <source>
        <dbReference type="SAM" id="MobiDB-lite"/>
    </source>
</evidence>
<name>A0A1Y2F0C3_PROLT</name>
<evidence type="ECO:0000256" key="2">
    <source>
        <dbReference type="SAM" id="SignalP"/>
    </source>
</evidence>
<feature type="region of interest" description="Disordered" evidence="1">
    <location>
        <begin position="93"/>
        <end position="125"/>
    </location>
</feature>
<protein>
    <submittedName>
        <fullName evidence="3">Uncharacterized protein</fullName>
    </submittedName>
</protein>
<feature type="signal peptide" evidence="2">
    <location>
        <begin position="1"/>
        <end position="17"/>
    </location>
</feature>
<gene>
    <name evidence="3" type="ORF">BCR37DRAFT_382845</name>
</gene>
<sequence>MAAWLIVVSVLVSLQNPFDRNRRALGTALVTRHDLHTRFASKLGNWTTEGEPGLLQTGLRCHQRKTKHCSCAKMDPDWYYYGLPHGFECPAEVGRTSSGPSTKSGTVSNTYGGNGQNAGATLHYD</sequence>
<accession>A0A1Y2F0C3</accession>
<evidence type="ECO:0000313" key="4">
    <source>
        <dbReference type="Proteomes" id="UP000193685"/>
    </source>
</evidence>
<keyword evidence="4" id="KW-1185">Reference proteome</keyword>
<dbReference type="RefSeq" id="XP_040722953.1">
    <property type="nucleotide sequence ID" value="XM_040869965.1"/>
</dbReference>
<dbReference type="Proteomes" id="UP000193685">
    <property type="component" value="Unassembled WGS sequence"/>
</dbReference>
<organism evidence="3 4">
    <name type="scientific">Protomyces lactucae-debilis</name>
    <dbReference type="NCBI Taxonomy" id="2754530"/>
    <lineage>
        <taxon>Eukaryota</taxon>
        <taxon>Fungi</taxon>
        <taxon>Dikarya</taxon>
        <taxon>Ascomycota</taxon>
        <taxon>Taphrinomycotina</taxon>
        <taxon>Taphrinomycetes</taxon>
        <taxon>Taphrinales</taxon>
        <taxon>Protomycetaceae</taxon>
        <taxon>Protomyces</taxon>
    </lineage>
</organism>
<dbReference type="EMBL" id="MCFI01000020">
    <property type="protein sequence ID" value="ORY77332.1"/>
    <property type="molecule type" value="Genomic_DNA"/>
</dbReference>
<proteinExistence type="predicted"/>
<evidence type="ECO:0000313" key="3">
    <source>
        <dbReference type="EMBL" id="ORY77332.1"/>
    </source>
</evidence>
<dbReference type="GeneID" id="63786564"/>
<feature type="compositionally biased region" description="Polar residues" evidence="1">
    <location>
        <begin position="95"/>
        <end position="111"/>
    </location>
</feature>
<comment type="caution">
    <text evidence="3">The sequence shown here is derived from an EMBL/GenBank/DDBJ whole genome shotgun (WGS) entry which is preliminary data.</text>
</comment>